<comment type="caution">
    <text evidence="9">The sequence shown here is derived from an EMBL/GenBank/DDBJ whole genome shotgun (WGS) entry which is preliminary data.</text>
</comment>
<dbReference type="EMBL" id="PFPO01000021">
    <property type="protein sequence ID" value="PIZ99583.1"/>
    <property type="molecule type" value="Genomic_DNA"/>
</dbReference>
<evidence type="ECO:0000256" key="6">
    <source>
        <dbReference type="HAMAP-Rule" id="MF_01974"/>
    </source>
</evidence>
<reference evidence="10" key="1">
    <citation type="submission" date="2017-09" db="EMBL/GenBank/DDBJ databases">
        <title>Depth-based differentiation of microbial function through sediment-hosted aquifers and enrichment of novel symbionts in the deep terrestrial subsurface.</title>
        <authorList>
            <person name="Probst A.J."/>
            <person name="Ladd B."/>
            <person name="Jarett J.K."/>
            <person name="Geller-Mcgrath D.E."/>
            <person name="Sieber C.M.K."/>
            <person name="Emerson J.B."/>
            <person name="Anantharaman K."/>
            <person name="Thomas B.C."/>
            <person name="Malmstrom R."/>
            <person name="Stieglmeier M."/>
            <person name="Klingl A."/>
            <person name="Woyke T."/>
            <person name="Ryan C.M."/>
            <person name="Banfield J.F."/>
        </authorList>
    </citation>
    <scope>NUCLEOTIDE SEQUENCE [LARGE SCALE GENOMIC DNA]</scope>
</reference>
<feature type="domain" description="Peptidase M24" evidence="8">
    <location>
        <begin position="12"/>
        <end position="242"/>
    </location>
</feature>
<name>A0A2M7VFX3_9BACT</name>
<keyword evidence="5 6" id="KW-0378">Hydrolase</keyword>
<dbReference type="GO" id="GO:0046872">
    <property type="term" value="F:metal ion binding"/>
    <property type="evidence" value="ECO:0007669"/>
    <property type="project" value="UniProtKB-UniRule"/>
</dbReference>
<evidence type="ECO:0000256" key="4">
    <source>
        <dbReference type="ARBA" id="ARBA00022723"/>
    </source>
</evidence>
<feature type="binding site" evidence="6">
    <location>
        <position position="171"/>
    </location>
    <ligand>
        <name>a divalent metal cation</name>
        <dbReference type="ChEBI" id="CHEBI:60240"/>
        <label>2</label>
        <note>catalytic</note>
    </ligand>
</feature>
<dbReference type="Gene3D" id="3.90.230.10">
    <property type="entry name" value="Creatinase/methionine aminopeptidase superfamily"/>
    <property type="match status" value="1"/>
</dbReference>
<evidence type="ECO:0000256" key="7">
    <source>
        <dbReference type="RuleBase" id="RU003653"/>
    </source>
</evidence>
<proteinExistence type="inferred from homology"/>
<dbReference type="GO" id="GO:0006508">
    <property type="term" value="P:proteolysis"/>
    <property type="evidence" value="ECO:0007669"/>
    <property type="project" value="UniProtKB-KW"/>
</dbReference>
<dbReference type="CDD" id="cd01086">
    <property type="entry name" value="MetAP1"/>
    <property type="match status" value="1"/>
</dbReference>
<feature type="binding site" evidence="6">
    <location>
        <position position="235"/>
    </location>
    <ligand>
        <name>a divalent metal cation</name>
        <dbReference type="ChEBI" id="CHEBI:60240"/>
        <label>2</label>
        <note>catalytic</note>
    </ligand>
</feature>
<keyword evidence="4 6" id="KW-0479">Metal-binding</keyword>
<accession>A0A2M7VFX3</accession>
<dbReference type="PRINTS" id="PR00599">
    <property type="entry name" value="MAPEPTIDASE"/>
</dbReference>
<dbReference type="Proteomes" id="UP000230405">
    <property type="component" value="Unassembled WGS sequence"/>
</dbReference>
<feature type="binding site" evidence="6">
    <location>
        <position position="204"/>
    </location>
    <ligand>
        <name>a divalent metal cation</name>
        <dbReference type="ChEBI" id="CHEBI:60240"/>
        <label>2</label>
        <note>catalytic</note>
    </ligand>
</feature>
<feature type="binding site" evidence="6">
    <location>
        <position position="97"/>
    </location>
    <ligand>
        <name>a divalent metal cation</name>
        <dbReference type="ChEBI" id="CHEBI:60240"/>
        <label>1</label>
    </ligand>
</feature>
<comment type="subunit">
    <text evidence="6">Monomer.</text>
</comment>
<keyword evidence="3 6" id="KW-0645">Protease</keyword>
<comment type="similarity">
    <text evidence="6">Belongs to the peptidase M24A family. Methionine aminopeptidase type 1 subfamily.</text>
</comment>
<feature type="binding site" evidence="6">
    <location>
        <position position="178"/>
    </location>
    <ligand>
        <name>substrate</name>
    </ligand>
</feature>
<keyword evidence="2 6" id="KW-0031">Aminopeptidase</keyword>
<evidence type="ECO:0000313" key="10">
    <source>
        <dbReference type="Proteomes" id="UP000230405"/>
    </source>
</evidence>
<dbReference type="Pfam" id="PF00557">
    <property type="entry name" value="Peptidase_M24"/>
    <property type="match status" value="1"/>
</dbReference>
<feature type="binding site" evidence="6">
    <location>
        <position position="108"/>
    </location>
    <ligand>
        <name>a divalent metal cation</name>
        <dbReference type="ChEBI" id="CHEBI:60240"/>
        <label>2</label>
        <note>catalytic</note>
    </ligand>
</feature>
<dbReference type="AlphaFoldDB" id="A0A2M7VFX3"/>
<dbReference type="HAMAP" id="MF_01974">
    <property type="entry name" value="MetAP_1"/>
    <property type="match status" value="1"/>
</dbReference>
<evidence type="ECO:0000313" key="9">
    <source>
        <dbReference type="EMBL" id="PIZ99583.1"/>
    </source>
</evidence>
<dbReference type="GO" id="GO:0004239">
    <property type="term" value="F:initiator methionyl aminopeptidase activity"/>
    <property type="evidence" value="ECO:0007669"/>
    <property type="project" value="UniProtKB-UniRule"/>
</dbReference>
<feature type="binding site" evidence="6">
    <location>
        <position position="80"/>
    </location>
    <ligand>
        <name>substrate</name>
    </ligand>
</feature>
<dbReference type="InterPro" id="IPR000994">
    <property type="entry name" value="Pept_M24"/>
</dbReference>
<comment type="function">
    <text evidence="1 6">Removes the N-terminal methionine from nascent proteins. The N-terminal methionine is often cleaved when the second residue in the primary sequence is small and uncharged (Met-Ala-, Cys, Gly, Pro, Ser, Thr, or Val). Requires deformylation of the N(alpha)-formylated initiator methionine before it can be hydrolyzed.</text>
</comment>
<dbReference type="GO" id="GO:0070006">
    <property type="term" value="F:metalloaminopeptidase activity"/>
    <property type="evidence" value="ECO:0007669"/>
    <property type="project" value="UniProtKB-UniRule"/>
</dbReference>
<comment type="catalytic activity">
    <reaction evidence="6 7">
        <text>Release of N-terminal amino acids, preferentially methionine, from peptides and arylamides.</text>
        <dbReference type="EC" id="3.4.11.18"/>
    </reaction>
</comment>
<evidence type="ECO:0000256" key="5">
    <source>
        <dbReference type="ARBA" id="ARBA00022801"/>
    </source>
</evidence>
<evidence type="ECO:0000259" key="8">
    <source>
        <dbReference type="Pfam" id="PF00557"/>
    </source>
</evidence>
<dbReference type="SUPFAM" id="SSF55920">
    <property type="entry name" value="Creatinase/aminopeptidase"/>
    <property type="match status" value="1"/>
</dbReference>
<dbReference type="NCBIfam" id="TIGR00500">
    <property type="entry name" value="met_pdase_I"/>
    <property type="match status" value="1"/>
</dbReference>
<organism evidence="9 10">
    <name type="scientific">Candidatus Komeilibacteria bacterium CG_4_10_14_0_2_um_filter_37_10</name>
    <dbReference type="NCBI Taxonomy" id="1974470"/>
    <lineage>
        <taxon>Bacteria</taxon>
        <taxon>Candidatus Komeiliibacteriota</taxon>
    </lineage>
</organism>
<dbReference type="EC" id="3.4.11.18" evidence="6 7"/>
<evidence type="ECO:0000256" key="3">
    <source>
        <dbReference type="ARBA" id="ARBA00022670"/>
    </source>
</evidence>
<feature type="binding site" evidence="6">
    <location>
        <position position="108"/>
    </location>
    <ligand>
        <name>a divalent metal cation</name>
        <dbReference type="ChEBI" id="CHEBI:60240"/>
        <label>1</label>
    </ligand>
</feature>
<feature type="binding site" evidence="6">
    <location>
        <position position="235"/>
    </location>
    <ligand>
        <name>a divalent metal cation</name>
        <dbReference type="ChEBI" id="CHEBI:60240"/>
        <label>1</label>
    </ligand>
</feature>
<dbReference type="InterPro" id="IPR036005">
    <property type="entry name" value="Creatinase/aminopeptidase-like"/>
</dbReference>
<dbReference type="InterPro" id="IPR001714">
    <property type="entry name" value="Pept_M24_MAP"/>
</dbReference>
<dbReference type="PANTHER" id="PTHR43330">
    <property type="entry name" value="METHIONINE AMINOPEPTIDASE"/>
    <property type="match status" value="1"/>
</dbReference>
<dbReference type="InterPro" id="IPR002467">
    <property type="entry name" value="Pept_M24A_MAP1"/>
</dbReference>
<evidence type="ECO:0000256" key="1">
    <source>
        <dbReference type="ARBA" id="ARBA00002521"/>
    </source>
</evidence>
<dbReference type="GO" id="GO:0005829">
    <property type="term" value="C:cytosol"/>
    <property type="evidence" value="ECO:0007669"/>
    <property type="project" value="TreeGrafter"/>
</dbReference>
<protein>
    <recommendedName>
        <fullName evidence="6 7">Methionine aminopeptidase</fullName>
        <shortName evidence="6">MAP</shortName>
        <shortName evidence="6">MetAP</shortName>
        <ecNumber evidence="6 7">3.4.11.18</ecNumber>
    </recommendedName>
    <alternativeName>
        <fullName evidence="6">Peptidase M</fullName>
    </alternativeName>
</protein>
<gene>
    <name evidence="6 9" type="primary">map</name>
    <name evidence="9" type="ORF">COX77_01185</name>
</gene>
<comment type="cofactor">
    <cofactor evidence="6">
        <name>Co(2+)</name>
        <dbReference type="ChEBI" id="CHEBI:48828"/>
    </cofactor>
    <cofactor evidence="6">
        <name>Zn(2+)</name>
        <dbReference type="ChEBI" id="CHEBI:29105"/>
    </cofactor>
    <cofactor evidence="6">
        <name>Mn(2+)</name>
        <dbReference type="ChEBI" id="CHEBI:29035"/>
    </cofactor>
    <cofactor evidence="6">
        <name>Fe(2+)</name>
        <dbReference type="ChEBI" id="CHEBI:29033"/>
    </cofactor>
    <text evidence="6">Binds 2 divalent metal cations per subunit. Has a high-affinity and a low affinity metal-binding site. The true nature of the physiological cofactor is under debate. The enzyme is active with cobalt, zinc, manganese or divalent iron ions. Most likely, methionine aminopeptidases function as mononuclear Fe(2+)-metalloproteases under physiological conditions, and the catalytically relevant metal-binding site has been assigned to the histidine-containing high-affinity site.</text>
</comment>
<dbReference type="PANTHER" id="PTHR43330:SF27">
    <property type="entry name" value="METHIONINE AMINOPEPTIDASE"/>
    <property type="match status" value="1"/>
</dbReference>
<sequence length="252" mass="27337">MSRIKTAIEIKELQRSGQIIANVLQLVAQATRVGITTFELNELAERLIKKAGGRPSFKGFGEPDPFPAALCTSVNDQIVHGIPNSKPLQDGDIVGLDIGMVMNGLYTDTAVSVPVGSISPIAQKLLRVTEESLRLAIDQCWPDKTLGDIGYAIQSYVEKKGFAVVRDLVGHGVGHAVHEWPSVPNFGQPNRGEKLKPGMVLAIEPMVVTGSYEIDYEDDGWTIRTADHGLAAHFEHTIAITDRGPIVITKHV</sequence>
<evidence type="ECO:0000256" key="2">
    <source>
        <dbReference type="ARBA" id="ARBA00022438"/>
    </source>
</evidence>